<sequence>MLMAKAIDYQPEPPHIGPTADEELQRLLQTLHEHGVLRLTNDLVASNNEWIKVIIDGLSRKGSLNVIQNISVLLMALSTIPPERMYKLAFGVRDFAAELSREEERPESEQADAPGARGAWKMLHDDELWRSLTPLLNGLKAFSRRMEEEVDKPISSFTGKPSDA</sequence>
<dbReference type="KEGG" id="ctu:CTU_09330"/>
<reference evidence="2" key="2">
    <citation type="journal article" date="2011" name="J. Bacteriol.">
        <title>Complete genome sequence of Cronobacter turicensis LMG 23827, a food-borne pathogen causing deaths in neonates.</title>
        <authorList>
            <person name="Stephan R."/>
            <person name="Lehner A."/>
            <person name="Tischler P."/>
            <person name="Rattei T."/>
        </authorList>
    </citation>
    <scope>NUCLEOTIDE SEQUENCE [LARGE SCALE GENOMIC DNA]</scope>
    <source>
        <strain evidence="2">DSM 18703 / CCUG 55852 / LMG 23827 / z3032</strain>
    </source>
</reference>
<protein>
    <recommendedName>
        <fullName evidence="3">DUF1641 domain-containing protein</fullName>
    </recommendedName>
</protein>
<dbReference type="PATRIC" id="fig|693216.3.peg.891"/>
<gene>
    <name evidence="1" type="ordered locus">Ctu_09330</name>
</gene>
<proteinExistence type="predicted"/>
<dbReference type="EMBL" id="FN543093">
    <property type="protein sequence ID" value="CBA28458.1"/>
    <property type="molecule type" value="Genomic_DNA"/>
</dbReference>
<reference evidence="1 2" key="1">
    <citation type="journal article" date="2010" name="J. Bacteriol.">
        <title>Complete Genome Sequence of Cronobacter turicensis LMG 23827, a foodborne pathogen causing deaths in neonates.</title>
        <authorList>
            <person name="Stephan R."/>
            <person name="Lehner A."/>
            <person name="Tischler P."/>
            <person name="Rattei T."/>
        </authorList>
    </citation>
    <scope>NUCLEOTIDE SEQUENCE [LARGE SCALE GENOMIC DNA]</scope>
    <source>
        <strain evidence="2">DSM 18703 / CCUG 55852 / LMG 23827 / z3032</strain>
    </source>
</reference>
<dbReference type="HOGENOM" id="CLU_109261_0_0_6"/>
<keyword evidence="2" id="KW-1185">Reference proteome</keyword>
<evidence type="ECO:0000313" key="2">
    <source>
        <dbReference type="Proteomes" id="UP000002069"/>
    </source>
</evidence>
<name>C9XX18_CROTZ</name>
<evidence type="ECO:0008006" key="3">
    <source>
        <dbReference type="Google" id="ProtNLM"/>
    </source>
</evidence>
<organism evidence="1 2">
    <name type="scientific">Cronobacter turicensis (strain DSM 18703 / CCUG 55852 / LMG 23827 / z3032)</name>
    <dbReference type="NCBI Taxonomy" id="693216"/>
    <lineage>
        <taxon>Bacteria</taxon>
        <taxon>Pseudomonadati</taxon>
        <taxon>Pseudomonadota</taxon>
        <taxon>Gammaproteobacteria</taxon>
        <taxon>Enterobacterales</taxon>
        <taxon>Enterobacteriaceae</taxon>
        <taxon>Cronobacter</taxon>
    </lineage>
</organism>
<dbReference type="AlphaFoldDB" id="C9XX18"/>
<evidence type="ECO:0000313" key="1">
    <source>
        <dbReference type="EMBL" id="CBA28458.1"/>
    </source>
</evidence>
<dbReference type="Proteomes" id="UP000002069">
    <property type="component" value="Chromosome"/>
</dbReference>
<accession>C9XX18</accession>